<evidence type="ECO:0000313" key="1">
    <source>
        <dbReference type="EMBL" id="KJL30969.1"/>
    </source>
</evidence>
<gene>
    <name evidence="1" type="ORF">RS86_03915</name>
</gene>
<dbReference type="SUPFAM" id="SSF81901">
    <property type="entry name" value="HCP-like"/>
    <property type="match status" value="1"/>
</dbReference>
<dbReference type="Gene3D" id="1.25.40.10">
    <property type="entry name" value="Tetratricopeptide repeat domain"/>
    <property type="match status" value="1"/>
</dbReference>
<evidence type="ECO:0008006" key="3">
    <source>
        <dbReference type="Google" id="ProtNLM"/>
    </source>
</evidence>
<dbReference type="InterPro" id="IPR011990">
    <property type="entry name" value="TPR-like_helical_dom_sf"/>
</dbReference>
<dbReference type="AlphaFoldDB" id="A0A0F0LE60"/>
<accession>A0A0F0LE60</accession>
<reference evidence="1 2" key="1">
    <citation type="submission" date="2015-02" db="EMBL/GenBank/DDBJ databases">
        <title>Draft genome sequences of ten Microbacterium spp. with emphasis on heavy metal contaminated environments.</title>
        <authorList>
            <person name="Corretto E."/>
        </authorList>
    </citation>
    <scope>NUCLEOTIDE SEQUENCE [LARGE SCALE GENOMIC DNA]</scope>
    <source>
        <strain evidence="1 2">ARN176</strain>
    </source>
</reference>
<protein>
    <recommendedName>
        <fullName evidence="3">Tetratricopeptide repeat protein</fullName>
    </recommendedName>
</protein>
<dbReference type="EMBL" id="JYIX01000040">
    <property type="protein sequence ID" value="KJL30969.1"/>
    <property type="molecule type" value="Genomic_DNA"/>
</dbReference>
<dbReference type="Proteomes" id="UP000033740">
    <property type="component" value="Unassembled WGS sequence"/>
</dbReference>
<dbReference type="STRING" id="582680.RS86_03915"/>
<keyword evidence="2" id="KW-1185">Reference proteome</keyword>
<dbReference type="PATRIC" id="fig|582680.6.peg.4002"/>
<comment type="caution">
    <text evidence="1">The sequence shown here is derived from an EMBL/GenBank/DDBJ whole genome shotgun (WGS) entry which is preliminary data.</text>
</comment>
<organism evidence="1 2">
    <name type="scientific">Microbacterium azadirachtae</name>
    <dbReference type="NCBI Taxonomy" id="582680"/>
    <lineage>
        <taxon>Bacteria</taxon>
        <taxon>Bacillati</taxon>
        <taxon>Actinomycetota</taxon>
        <taxon>Actinomycetes</taxon>
        <taxon>Micrococcales</taxon>
        <taxon>Microbacteriaceae</taxon>
        <taxon>Microbacterium</taxon>
    </lineage>
</organism>
<evidence type="ECO:0000313" key="2">
    <source>
        <dbReference type="Proteomes" id="UP000033740"/>
    </source>
</evidence>
<sequence>MRPYIGRMIDGDRIRSAFSAGDYPTLVALVRAAASPEAIAGLDGPLPREIAVEAVGEIQGAASDAEAMFLLGTALWEVPGSELLAMAIMRSAVEAGSQEGVLVLAEALEWFGAHEQAIPLLENARRRGAGESAKIAALLGRARNTIGEGSADVEALLREGATEHPWAGVEYAKVLRARGAYQEAAAILQPLVQQQEYGAALLLGNLLCDELHDQAGAMNAYLEGIATGDAFSALNLAIMLWQRGDALEADRFRRLAREMGDLTEWPDEDFWGEGGPGGDGGGH</sequence>
<proteinExistence type="predicted"/>
<name>A0A0F0LE60_9MICO</name>